<evidence type="ECO:0000256" key="1">
    <source>
        <dbReference type="ARBA" id="ARBA00004141"/>
    </source>
</evidence>
<accession>A0A4S4L6G0</accession>
<dbReference type="Gene3D" id="1.20.1250.20">
    <property type="entry name" value="MFS general substrate transporter like domains"/>
    <property type="match status" value="1"/>
</dbReference>
<dbReference type="PANTHER" id="PTHR43791:SF18">
    <property type="entry name" value="NICOTINIC ACID TRANSPORTER TNA1, PUTATIVE (AFU_ORTHOLOGUE AFUA_3G03820)-RELATED"/>
    <property type="match status" value="1"/>
</dbReference>
<keyword evidence="8" id="KW-1185">Reference proteome</keyword>
<keyword evidence="4" id="KW-1133">Transmembrane helix</keyword>
<proteinExistence type="predicted"/>
<dbReference type="GO" id="GO:0016020">
    <property type="term" value="C:membrane"/>
    <property type="evidence" value="ECO:0007669"/>
    <property type="project" value="UniProtKB-SubCell"/>
</dbReference>
<evidence type="ECO:0000256" key="3">
    <source>
        <dbReference type="ARBA" id="ARBA00022692"/>
    </source>
</evidence>
<dbReference type="OrthoDB" id="3055650at2759"/>
<name>A0A4S4L6G0_9AGAM</name>
<dbReference type="SUPFAM" id="SSF103473">
    <property type="entry name" value="MFS general substrate transporter"/>
    <property type="match status" value="1"/>
</dbReference>
<dbReference type="EMBL" id="SGPK01000165">
    <property type="protein sequence ID" value="THH06985.1"/>
    <property type="molecule type" value="Genomic_DNA"/>
</dbReference>
<reference evidence="7 8" key="1">
    <citation type="submission" date="2019-02" db="EMBL/GenBank/DDBJ databases">
        <title>Genome sequencing of the rare red list fungi Phellinidium pouzarii.</title>
        <authorList>
            <person name="Buettner E."/>
            <person name="Kellner H."/>
        </authorList>
    </citation>
    <scope>NUCLEOTIDE SEQUENCE [LARGE SCALE GENOMIC DNA]</scope>
    <source>
        <strain evidence="7 8">DSM 108285</strain>
    </source>
</reference>
<protein>
    <recommendedName>
        <fullName evidence="9">Major facilitator superfamily (MFS) profile domain-containing protein</fullName>
    </recommendedName>
</protein>
<evidence type="ECO:0000256" key="4">
    <source>
        <dbReference type="ARBA" id="ARBA00022989"/>
    </source>
</evidence>
<evidence type="ECO:0000256" key="5">
    <source>
        <dbReference type="ARBA" id="ARBA00023136"/>
    </source>
</evidence>
<dbReference type="InterPro" id="IPR036259">
    <property type="entry name" value="MFS_trans_sf"/>
</dbReference>
<sequence length="269" mass="30228">MAHWHWYEENQVVSKSARPKGDAKAANENNSSAEVNDGVDTHDHWHQIRWQGRIALPGEAPVPVTRGSYGMELQSATALWRYASTPPSEKELDSISLEKGLLRISNNVIVSDTILQQRNRASAAIDFGGDSTLPAPPVLTAEQERTLYRKIDHRLMPILSLMYLCSFLDRGNIGNAKLAGLVMQLDLVGNQYNIALVSPFRHFKGSFLANWYPAFNNKTMYFITYCLAEFPANLVLKKFRPSRWLPGITIVWGIVMYDSSQSSALVFVI</sequence>
<evidence type="ECO:0000313" key="7">
    <source>
        <dbReference type="EMBL" id="THH06985.1"/>
    </source>
</evidence>
<gene>
    <name evidence="7" type="ORF">EW145_g3693</name>
</gene>
<comment type="caution">
    <text evidence="7">The sequence shown here is derived from an EMBL/GenBank/DDBJ whole genome shotgun (WGS) entry which is preliminary data.</text>
</comment>
<dbReference type="AlphaFoldDB" id="A0A4S4L6G0"/>
<dbReference type="Proteomes" id="UP000308199">
    <property type="component" value="Unassembled WGS sequence"/>
</dbReference>
<keyword evidence="3" id="KW-0812">Transmembrane</keyword>
<evidence type="ECO:0000256" key="2">
    <source>
        <dbReference type="ARBA" id="ARBA00022448"/>
    </source>
</evidence>
<organism evidence="7 8">
    <name type="scientific">Phellinidium pouzarii</name>
    <dbReference type="NCBI Taxonomy" id="167371"/>
    <lineage>
        <taxon>Eukaryota</taxon>
        <taxon>Fungi</taxon>
        <taxon>Dikarya</taxon>
        <taxon>Basidiomycota</taxon>
        <taxon>Agaricomycotina</taxon>
        <taxon>Agaricomycetes</taxon>
        <taxon>Hymenochaetales</taxon>
        <taxon>Hymenochaetaceae</taxon>
        <taxon>Phellinidium</taxon>
    </lineage>
</organism>
<dbReference type="GO" id="GO:0022857">
    <property type="term" value="F:transmembrane transporter activity"/>
    <property type="evidence" value="ECO:0007669"/>
    <property type="project" value="TreeGrafter"/>
</dbReference>
<dbReference type="PANTHER" id="PTHR43791">
    <property type="entry name" value="PERMEASE-RELATED"/>
    <property type="match status" value="1"/>
</dbReference>
<keyword evidence="2" id="KW-0813">Transport</keyword>
<evidence type="ECO:0008006" key="9">
    <source>
        <dbReference type="Google" id="ProtNLM"/>
    </source>
</evidence>
<evidence type="ECO:0000256" key="6">
    <source>
        <dbReference type="SAM" id="MobiDB-lite"/>
    </source>
</evidence>
<comment type="subcellular location">
    <subcellularLocation>
        <location evidence="1">Membrane</location>
        <topology evidence="1">Multi-pass membrane protein</topology>
    </subcellularLocation>
</comment>
<feature type="region of interest" description="Disordered" evidence="6">
    <location>
        <begin position="12"/>
        <end position="38"/>
    </location>
</feature>
<keyword evidence="5" id="KW-0472">Membrane</keyword>
<evidence type="ECO:0000313" key="8">
    <source>
        <dbReference type="Proteomes" id="UP000308199"/>
    </source>
</evidence>